<sequence length="392" mass="44305">MMTLSLQILFWVSFGTIFLTYFAYPVTLLLLAPLRKSHAIDDATPTVTLIVSAYNEAAVIREKIENSLALDYPRESLEIMVISDESDDGTDEIVEEYADQGVVLYRQVPRRGKSFGLTQFLERATGELVVFSDANSIYEPSAVRKLVRHFAEERVGFVVGHQRYIEEDSAASVSESLYWRYETWLKIQESKIGSVVCGDGAIYAIRTHLFEPLREDDINDFTIPLKIVCRGYRGLFDTEAVCYERTAADFGGEFRRKARIVNRSFRAVLRNPGVLNPFRVGLFSYQLVVHKLIRWFVPLFMVTMFIANVALAVQGSLFYSVILGLHIGFYLLALLRLVPALRDVKPIYIANYFCVVNAAAGLGLLNVMFGKSVSTWNPEREETQPSVVTSAK</sequence>
<feature type="transmembrane region" description="Helical" evidence="4">
    <location>
        <begin position="347"/>
        <end position="369"/>
    </location>
</feature>
<reference evidence="6 7" key="1">
    <citation type="submission" date="2019-02" db="EMBL/GenBank/DDBJ databases">
        <title>Deep-cultivation of Planctomycetes and their phenomic and genomic characterization uncovers novel biology.</title>
        <authorList>
            <person name="Wiegand S."/>
            <person name="Jogler M."/>
            <person name="Boedeker C."/>
            <person name="Pinto D."/>
            <person name="Vollmers J."/>
            <person name="Rivas-Marin E."/>
            <person name="Kohn T."/>
            <person name="Peeters S.H."/>
            <person name="Heuer A."/>
            <person name="Rast P."/>
            <person name="Oberbeckmann S."/>
            <person name="Bunk B."/>
            <person name="Jeske O."/>
            <person name="Meyerdierks A."/>
            <person name="Storesund J.E."/>
            <person name="Kallscheuer N."/>
            <person name="Luecker S."/>
            <person name="Lage O.M."/>
            <person name="Pohl T."/>
            <person name="Merkel B.J."/>
            <person name="Hornburger P."/>
            <person name="Mueller R.-W."/>
            <person name="Bruemmer F."/>
            <person name="Labrenz M."/>
            <person name="Spormann A.M."/>
            <person name="Op den Camp H."/>
            <person name="Overmann J."/>
            <person name="Amann R."/>
            <person name="Jetten M.S.M."/>
            <person name="Mascher T."/>
            <person name="Medema M.H."/>
            <person name="Devos D.P."/>
            <person name="Kaster A.-K."/>
            <person name="Ovreas L."/>
            <person name="Rohde M."/>
            <person name="Galperin M.Y."/>
            <person name="Jogler C."/>
        </authorList>
    </citation>
    <scope>NUCLEOTIDE SEQUENCE [LARGE SCALE GENOMIC DNA]</scope>
    <source>
        <strain evidence="6 7">Mal52</strain>
    </source>
</reference>
<keyword evidence="4" id="KW-0812">Transmembrane</keyword>
<feature type="transmembrane region" description="Helical" evidence="4">
    <location>
        <begin position="292"/>
        <end position="311"/>
    </location>
</feature>
<dbReference type="KEGG" id="sdyn:Mal52_03820"/>
<dbReference type="EMBL" id="CP036276">
    <property type="protein sequence ID" value="QDU41927.1"/>
    <property type="molecule type" value="Genomic_DNA"/>
</dbReference>
<dbReference type="Pfam" id="PF00535">
    <property type="entry name" value="Glycos_transf_2"/>
    <property type="match status" value="1"/>
</dbReference>
<dbReference type="GO" id="GO:0016757">
    <property type="term" value="F:glycosyltransferase activity"/>
    <property type="evidence" value="ECO:0007669"/>
    <property type="project" value="UniProtKB-KW"/>
</dbReference>
<organism evidence="6 7">
    <name type="scientific">Symmachiella dynata</name>
    <dbReference type="NCBI Taxonomy" id="2527995"/>
    <lineage>
        <taxon>Bacteria</taxon>
        <taxon>Pseudomonadati</taxon>
        <taxon>Planctomycetota</taxon>
        <taxon>Planctomycetia</taxon>
        <taxon>Planctomycetales</taxon>
        <taxon>Planctomycetaceae</taxon>
        <taxon>Symmachiella</taxon>
    </lineage>
</organism>
<keyword evidence="2 6" id="KW-0328">Glycosyltransferase</keyword>
<keyword evidence="4" id="KW-1133">Transmembrane helix</keyword>
<dbReference type="EC" id="2.4.1.-" evidence="6"/>
<dbReference type="AlphaFoldDB" id="A0A517ZHH1"/>
<protein>
    <submittedName>
        <fullName evidence="6">Beta-monoglucosyldiacylglycerol synthase</fullName>
        <ecNumber evidence="6">2.4.1.-</ecNumber>
    </submittedName>
</protein>
<feature type="domain" description="Glycosyltransferase 2-like" evidence="5">
    <location>
        <begin position="49"/>
        <end position="188"/>
    </location>
</feature>
<dbReference type="Gene3D" id="3.90.550.10">
    <property type="entry name" value="Spore Coat Polysaccharide Biosynthesis Protein SpsA, Chain A"/>
    <property type="match status" value="1"/>
</dbReference>
<evidence type="ECO:0000313" key="6">
    <source>
        <dbReference type="EMBL" id="QDU41927.1"/>
    </source>
</evidence>
<dbReference type="Proteomes" id="UP000319383">
    <property type="component" value="Chromosome"/>
</dbReference>
<dbReference type="PANTHER" id="PTHR43630:SF1">
    <property type="entry name" value="POLY-BETA-1,6-N-ACETYL-D-GLUCOSAMINE SYNTHASE"/>
    <property type="match status" value="1"/>
</dbReference>
<comment type="similarity">
    <text evidence="1">Belongs to the glycosyltransferase 2 family.</text>
</comment>
<accession>A0A517ZHH1</accession>
<evidence type="ECO:0000256" key="4">
    <source>
        <dbReference type="SAM" id="Phobius"/>
    </source>
</evidence>
<proteinExistence type="inferred from homology"/>
<evidence type="ECO:0000259" key="5">
    <source>
        <dbReference type="Pfam" id="PF00535"/>
    </source>
</evidence>
<evidence type="ECO:0000256" key="3">
    <source>
        <dbReference type="ARBA" id="ARBA00022679"/>
    </source>
</evidence>
<name>A0A517ZHH1_9PLAN</name>
<keyword evidence="4" id="KW-0472">Membrane</keyword>
<keyword evidence="7" id="KW-1185">Reference proteome</keyword>
<evidence type="ECO:0000256" key="2">
    <source>
        <dbReference type="ARBA" id="ARBA00022676"/>
    </source>
</evidence>
<dbReference type="PANTHER" id="PTHR43630">
    <property type="entry name" value="POLY-BETA-1,6-N-ACETYL-D-GLUCOSAMINE SYNTHASE"/>
    <property type="match status" value="1"/>
</dbReference>
<evidence type="ECO:0000313" key="7">
    <source>
        <dbReference type="Proteomes" id="UP000319383"/>
    </source>
</evidence>
<feature type="transmembrane region" description="Helical" evidence="4">
    <location>
        <begin position="317"/>
        <end position="335"/>
    </location>
</feature>
<dbReference type="CDD" id="cd06439">
    <property type="entry name" value="CESA_like_1"/>
    <property type="match status" value="1"/>
</dbReference>
<keyword evidence="3 6" id="KW-0808">Transferase</keyword>
<dbReference type="InterPro" id="IPR001173">
    <property type="entry name" value="Glyco_trans_2-like"/>
</dbReference>
<dbReference type="InterPro" id="IPR029044">
    <property type="entry name" value="Nucleotide-diphossugar_trans"/>
</dbReference>
<evidence type="ECO:0000256" key="1">
    <source>
        <dbReference type="ARBA" id="ARBA00006739"/>
    </source>
</evidence>
<feature type="transmembrane region" description="Helical" evidence="4">
    <location>
        <begin position="6"/>
        <end position="31"/>
    </location>
</feature>
<gene>
    <name evidence="6" type="ORF">Mal52_03820</name>
</gene>
<dbReference type="SUPFAM" id="SSF53448">
    <property type="entry name" value="Nucleotide-diphospho-sugar transferases"/>
    <property type="match status" value="1"/>
</dbReference>